<dbReference type="Proteomes" id="UP000694871">
    <property type="component" value="Unplaced"/>
</dbReference>
<dbReference type="InterPro" id="IPR011990">
    <property type="entry name" value="TPR-like_helical_dom_sf"/>
</dbReference>
<dbReference type="RefSeq" id="XP_015284445.1">
    <property type="nucleotide sequence ID" value="XM_015428959.1"/>
</dbReference>
<organism evidence="1 2">
    <name type="scientific">Gekko japonicus</name>
    <name type="common">Schlegel's Japanese gecko</name>
    <dbReference type="NCBI Taxonomy" id="146911"/>
    <lineage>
        <taxon>Eukaryota</taxon>
        <taxon>Metazoa</taxon>
        <taxon>Chordata</taxon>
        <taxon>Craniata</taxon>
        <taxon>Vertebrata</taxon>
        <taxon>Euteleostomi</taxon>
        <taxon>Lepidosauria</taxon>
        <taxon>Squamata</taxon>
        <taxon>Bifurcata</taxon>
        <taxon>Gekkota</taxon>
        <taxon>Gekkonidae</taxon>
        <taxon>Gekkoninae</taxon>
        <taxon>Gekko</taxon>
    </lineage>
</organism>
<gene>
    <name evidence="2" type="primary">LOC107125538</name>
</gene>
<evidence type="ECO:0000313" key="2">
    <source>
        <dbReference type="RefSeq" id="XP_015284445.1"/>
    </source>
</evidence>
<dbReference type="Gene3D" id="1.25.40.10">
    <property type="entry name" value="Tetratricopeptide repeat domain"/>
    <property type="match status" value="1"/>
</dbReference>
<dbReference type="Pfam" id="PF17826">
    <property type="entry name" value="DUF5588"/>
    <property type="match status" value="1"/>
</dbReference>
<evidence type="ECO:0000313" key="1">
    <source>
        <dbReference type="Proteomes" id="UP000694871"/>
    </source>
</evidence>
<accession>A0ABM1LEQ8</accession>
<reference evidence="2" key="1">
    <citation type="submission" date="2025-08" db="UniProtKB">
        <authorList>
            <consortium name="RefSeq"/>
        </authorList>
    </citation>
    <scope>IDENTIFICATION</scope>
</reference>
<proteinExistence type="predicted"/>
<dbReference type="GeneID" id="107125538"/>
<dbReference type="SUPFAM" id="SSF48452">
    <property type="entry name" value="TPR-like"/>
    <property type="match status" value="1"/>
</dbReference>
<dbReference type="PANTHER" id="PTHR31919">
    <property type="entry name" value="ZINC FINGERS AND HOMEOBOXES PROTEIN 1, ISOFORM 2"/>
    <property type="match status" value="1"/>
</dbReference>
<name>A0ABM1LEQ8_GEKJA</name>
<keyword evidence="1" id="KW-1185">Reference proteome</keyword>
<sequence>MEPPLGFEFEESVFEGGGRGQKDPSSLPPAYSARCCEPQWFCEETDFEEDAEIINVKKFRGDLAYKQQEFKYLQTAFQKALCEYSSCHDLLPPSNVAMRRDVQESQARCLAHLGQYKEALEIAETLRNGATNTDHVTTILGLQFTIYRTMDHPEKMTECLQQLVSLHPFHSGYWKLLAEAYLSLLPFPPPLLASGHDLPQCNGSSVLSEPLRNRAIFQRCSKHTWRKDFSLPLPSETNGSFVTGEESQRVEGHITDLEKLEPQHTEKSVTLGTMGREEIWMYACASFVRARLLLQLLQLHQCTFALESNLKAQQEIEDNVASFGLRRDVLLLVTEVMGEDLTPEKLKEDAQGEVKCIGASALASLMTAATASFERKWFQKLRGQLCCLDCCT</sequence>
<dbReference type="InterPro" id="IPR041404">
    <property type="entry name" value="DUF5588"/>
</dbReference>
<protein>
    <submittedName>
        <fullName evidence="2">Uncharacterized protein C8orf76-like isoform X1</fullName>
    </submittedName>
</protein>
<dbReference type="PANTHER" id="PTHR31919:SF1">
    <property type="entry name" value="ZINC FINGERS AND HOMEOBOXES PROTEIN 1, ISOFORM 2"/>
    <property type="match status" value="1"/>
</dbReference>